<sequence length="563" mass="60012">MRVTYNPLVKRAWNGYIYGRDLSHSPHRRDGAPNGDNVTPTPALTPDHGCNVGVFCYPKSEDTIQLGDQFLVQWNNRNSVFMNYGAVDIYFYDPYNPNVVIANKTKIPNGPGYYGFTVNDDFFKSLPENQQDKDVRRQISYTIVGTGDPPGQDRQTFSVQGNPSTYHPNDQPNSITQAKHSTDGDKSDDKSDDDKSKDDSTNTTTNTDTDTGTDTKTDDTDASFESTLHTTEEIPTTIDGSSTSVPVTLLLSKNSKGGTDTYTVTSGDFSFGDVDGPGDRDSDGSLSGGAIAGIVIGILAFLVLLLLAIWWLLRRRRRAATAAAVAAAGGAAGGQSMTQATAGGAGGPSAATRVESGNSDTPLLRGSGGPQSDSFMSDFAGAAGLGAGAAGAAAAAARGTTSRSAESQPLEVMPQVYMDIPRSTRSSTHGQIPGGPGGLIPPLPTSVSNRQSSNDNTMSDENAQRLYQQVQSAFNQPLAMYSQNGGGLDDNELLSNEDGVERDNFIEPQRNDEINPSWRQQVANDRMQQHLAQGDISLMQPEFNVEGNRATASSRSNTPLQQP</sequence>
<feature type="transmembrane region" description="Helical" evidence="2">
    <location>
        <begin position="290"/>
        <end position="313"/>
    </location>
</feature>
<comment type="caution">
    <text evidence="3">The sequence shown here is derived from an EMBL/GenBank/DDBJ whole genome shotgun (WGS) entry which is preliminary data.</text>
</comment>
<dbReference type="AlphaFoldDB" id="A0A9W8DR34"/>
<dbReference type="EMBL" id="JANBPU010000176">
    <property type="protein sequence ID" value="KAJ1914862.1"/>
    <property type="molecule type" value="Genomic_DNA"/>
</dbReference>
<organism evidence="3 4">
    <name type="scientific">Mycoemilia scoparia</name>
    <dbReference type="NCBI Taxonomy" id="417184"/>
    <lineage>
        <taxon>Eukaryota</taxon>
        <taxon>Fungi</taxon>
        <taxon>Fungi incertae sedis</taxon>
        <taxon>Zoopagomycota</taxon>
        <taxon>Kickxellomycotina</taxon>
        <taxon>Kickxellomycetes</taxon>
        <taxon>Kickxellales</taxon>
        <taxon>Kickxellaceae</taxon>
        <taxon>Mycoemilia</taxon>
    </lineage>
</organism>
<feature type="compositionally biased region" description="Low complexity" evidence="1">
    <location>
        <begin position="201"/>
        <end position="212"/>
    </location>
</feature>
<feature type="compositionally biased region" description="Low complexity" evidence="1">
    <location>
        <begin position="334"/>
        <end position="353"/>
    </location>
</feature>
<feature type="compositionally biased region" description="Polar residues" evidence="1">
    <location>
        <begin position="445"/>
        <end position="458"/>
    </location>
</feature>
<feature type="region of interest" description="Disordered" evidence="1">
    <location>
        <begin position="423"/>
        <end position="458"/>
    </location>
</feature>
<feature type="region of interest" description="Disordered" evidence="1">
    <location>
        <begin position="334"/>
        <end position="372"/>
    </location>
</feature>
<evidence type="ECO:0000313" key="3">
    <source>
        <dbReference type="EMBL" id="KAJ1914862.1"/>
    </source>
</evidence>
<evidence type="ECO:0000313" key="4">
    <source>
        <dbReference type="Proteomes" id="UP001150538"/>
    </source>
</evidence>
<feature type="region of interest" description="Disordered" evidence="1">
    <location>
        <begin position="543"/>
        <end position="563"/>
    </location>
</feature>
<dbReference type="OrthoDB" id="10646494at2759"/>
<feature type="region of interest" description="Disordered" evidence="1">
    <location>
        <begin position="24"/>
        <end position="43"/>
    </location>
</feature>
<gene>
    <name evidence="3" type="ORF">H4219_004602</name>
</gene>
<keyword evidence="2" id="KW-0812">Transmembrane</keyword>
<feature type="compositionally biased region" description="Polar residues" evidence="1">
    <location>
        <begin position="550"/>
        <end position="563"/>
    </location>
</feature>
<feature type="region of interest" description="Disordered" evidence="1">
    <location>
        <begin position="143"/>
        <end position="242"/>
    </location>
</feature>
<evidence type="ECO:0000256" key="2">
    <source>
        <dbReference type="SAM" id="Phobius"/>
    </source>
</evidence>
<protein>
    <submittedName>
        <fullName evidence="3">Uncharacterized protein</fullName>
    </submittedName>
</protein>
<name>A0A9W8DR34_9FUNG</name>
<keyword evidence="2" id="KW-0472">Membrane</keyword>
<keyword evidence="2" id="KW-1133">Transmembrane helix</keyword>
<proteinExistence type="predicted"/>
<feature type="compositionally biased region" description="Basic and acidic residues" evidence="1">
    <location>
        <begin position="180"/>
        <end position="200"/>
    </location>
</feature>
<keyword evidence="4" id="KW-1185">Reference proteome</keyword>
<dbReference type="Proteomes" id="UP001150538">
    <property type="component" value="Unassembled WGS sequence"/>
</dbReference>
<feature type="compositionally biased region" description="Polar residues" evidence="1">
    <location>
        <begin position="153"/>
        <end position="179"/>
    </location>
</feature>
<reference evidence="3" key="1">
    <citation type="submission" date="2022-07" db="EMBL/GenBank/DDBJ databases">
        <title>Phylogenomic reconstructions and comparative analyses of Kickxellomycotina fungi.</title>
        <authorList>
            <person name="Reynolds N.K."/>
            <person name="Stajich J.E."/>
            <person name="Barry K."/>
            <person name="Grigoriev I.V."/>
            <person name="Crous P."/>
            <person name="Smith M.E."/>
        </authorList>
    </citation>
    <scope>NUCLEOTIDE SEQUENCE</scope>
    <source>
        <strain evidence="3">NBRC 100468</strain>
    </source>
</reference>
<evidence type="ECO:0000256" key="1">
    <source>
        <dbReference type="SAM" id="MobiDB-lite"/>
    </source>
</evidence>
<accession>A0A9W8DR34</accession>